<reference evidence="5 6" key="1">
    <citation type="submission" date="2020-08" db="EMBL/GenBank/DDBJ databases">
        <title>Exploring microbial biodiversity for novel pathways involved in the catabolism of aromatic compounds derived from lignin.</title>
        <authorList>
            <person name="Elkins J."/>
        </authorList>
    </citation>
    <scope>NUCLEOTIDE SEQUENCE [LARGE SCALE GENOMIC DNA]</scope>
    <source>
        <strain evidence="5 6">B1D3A</strain>
    </source>
</reference>
<evidence type="ECO:0000256" key="3">
    <source>
        <dbReference type="ARBA" id="ARBA00023163"/>
    </source>
</evidence>
<dbReference type="InterPro" id="IPR018490">
    <property type="entry name" value="cNMP-bd_dom_sf"/>
</dbReference>
<evidence type="ECO:0000256" key="2">
    <source>
        <dbReference type="ARBA" id="ARBA00023125"/>
    </source>
</evidence>
<dbReference type="InterPro" id="IPR036390">
    <property type="entry name" value="WH_DNA-bd_sf"/>
</dbReference>
<dbReference type="Gene3D" id="1.10.10.10">
    <property type="entry name" value="Winged helix-like DNA-binding domain superfamily/Winged helix DNA-binding domain"/>
    <property type="match status" value="1"/>
</dbReference>
<name>A0ABR6NCP1_9SPHN</name>
<keyword evidence="6" id="KW-1185">Reference proteome</keyword>
<dbReference type="CDD" id="cd00038">
    <property type="entry name" value="CAP_ED"/>
    <property type="match status" value="1"/>
</dbReference>
<dbReference type="Proteomes" id="UP001138540">
    <property type="component" value="Unassembled WGS sequence"/>
</dbReference>
<organism evidence="5 6">
    <name type="scientific">Sphingobium lignivorans</name>
    <dbReference type="NCBI Taxonomy" id="2735886"/>
    <lineage>
        <taxon>Bacteria</taxon>
        <taxon>Pseudomonadati</taxon>
        <taxon>Pseudomonadota</taxon>
        <taxon>Alphaproteobacteria</taxon>
        <taxon>Sphingomonadales</taxon>
        <taxon>Sphingomonadaceae</taxon>
        <taxon>Sphingobium</taxon>
    </lineage>
</organism>
<evidence type="ECO:0000259" key="4">
    <source>
        <dbReference type="PROSITE" id="PS51063"/>
    </source>
</evidence>
<evidence type="ECO:0000313" key="6">
    <source>
        <dbReference type="Proteomes" id="UP001138540"/>
    </source>
</evidence>
<dbReference type="InterPro" id="IPR036388">
    <property type="entry name" value="WH-like_DNA-bd_sf"/>
</dbReference>
<dbReference type="RefSeq" id="WP_184150921.1">
    <property type="nucleotide sequence ID" value="NZ_JACHKA010000001.1"/>
</dbReference>
<dbReference type="SUPFAM" id="SSF46785">
    <property type="entry name" value="Winged helix' DNA-binding domain"/>
    <property type="match status" value="1"/>
</dbReference>
<dbReference type="InterPro" id="IPR050397">
    <property type="entry name" value="Env_Response_Regulators"/>
</dbReference>
<sequence length="243" mass="27669">MTAAIAPLLERLRTHDDMSADEEAMLRWAISDIRSVRAGHATIREGEELSHAIVLLQGFMCRHKDLSEGRRQITEIHIPGDFVDLHGFTLKKLSDSVTTLTPCRIGIVPHERLLRITETHPHLTRLLWFTTNLDAAIHREWVLSLGRRPAIERLAHLFCELHFRLTLVGHAPPETPFPLPLTQADLADCLGLTSVHVNRVLQELRDSGAVEFRKREVTIRDLGALRALAEFDPAYLHPERRPR</sequence>
<dbReference type="InterPro" id="IPR000595">
    <property type="entry name" value="cNMP-bd_dom"/>
</dbReference>
<comment type="caution">
    <text evidence="5">The sequence shown here is derived from an EMBL/GenBank/DDBJ whole genome shotgun (WGS) entry which is preliminary data.</text>
</comment>
<evidence type="ECO:0000313" key="5">
    <source>
        <dbReference type="EMBL" id="MBB5985050.1"/>
    </source>
</evidence>
<dbReference type="EMBL" id="JACHKA010000001">
    <property type="protein sequence ID" value="MBB5985050.1"/>
    <property type="molecule type" value="Genomic_DNA"/>
</dbReference>
<feature type="domain" description="HTH crp-type" evidence="4">
    <location>
        <begin position="148"/>
        <end position="223"/>
    </location>
</feature>
<keyword evidence="1" id="KW-0805">Transcription regulation</keyword>
<dbReference type="SUPFAM" id="SSF51206">
    <property type="entry name" value="cAMP-binding domain-like"/>
    <property type="match status" value="1"/>
</dbReference>
<dbReference type="Pfam" id="PF00027">
    <property type="entry name" value="cNMP_binding"/>
    <property type="match status" value="1"/>
</dbReference>
<dbReference type="PANTHER" id="PTHR24567">
    <property type="entry name" value="CRP FAMILY TRANSCRIPTIONAL REGULATORY PROTEIN"/>
    <property type="match status" value="1"/>
</dbReference>
<evidence type="ECO:0000256" key="1">
    <source>
        <dbReference type="ARBA" id="ARBA00023015"/>
    </source>
</evidence>
<dbReference type="SMART" id="SM00419">
    <property type="entry name" value="HTH_CRP"/>
    <property type="match status" value="1"/>
</dbReference>
<accession>A0ABR6NCP1</accession>
<protein>
    <submittedName>
        <fullName evidence="5">CRP-like cAMP-binding protein</fullName>
    </submittedName>
</protein>
<proteinExistence type="predicted"/>
<dbReference type="Pfam" id="PF13545">
    <property type="entry name" value="HTH_Crp_2"/>
    <property type="match status" value="1"/>
</dbReference>
<dbReference type="PANTHER" id="PTHR24567:SF68">
    <property type="entry name" value="DNA-BINDING TRANSCRIPTIONAL DUAL REGULATOR CRP"/>
    <property type="match status" value="1"/>
</dbReference>
<dbReference type="PROSITE" id="PS51063">
    <property type="entry name" value="HTH_CRP_2"/>
    <property type="match status" value="1"/>
</dbReference>
<keyword evidence="2" id="KW-0238">DNA-binding</keyword>
<dbReference type="Gene3D" id="2.60.120.10">
    <property type="entry name" value="Jelly Rolls"/>
    <property type="match status" value="1"/>
</dbReference>
<dbReference type="InterPro" id="IPR012318">
    <property type="entry name" value="HTH_CRP"/>
</dbReference>
<keyword evidence="3" id="KW-0804">Transcription</keyword>
<dbReference type="InterPro" id="IPR014710">
    <property type="entry name" value="RmlC-like_jellyroll"/>
</dbReference>
<gene>
    <name evidence="5" type="ORF">HNP60_001024</name>
</gene>